<name>A0A200JEH6_9ENTE</name>
<evidence type="ECO:0000313" key="7">
    <source>
        <dbReference type="EMBL" id="OUZ35271.1"/>
    </source>
</evidence>
<keyword evidence="4" id="KW-0378">Hydrolase</keyword>
<comment type="similarity">
    <text evidence="2">Belongs to the metallo-beta-lactamase superfamily.</text>
</comment>
<dbReference type="Pfam" id="PF00753">
    <property type="entry name" value="Lactamase_B"/>
    <property type="match status" value="1"/>
</dbReference>
<feature type="domain" description="Metallo-beta-lactamase" evidence="6">
    <location>
        <begin position="32"/>
        <end position="255"/>
    </location>
</feature>
<keyword evidence="3" id="KW-0479">Metal-binding</keyword>
<dbReference type="Proteomes" id="UP000196151">
    <property type="component" value="Chromosome"/>
</dbReference>
<dbReference type="InterPro" id="IPR051013">
    <property type="entry name" value="MBL_superfamily_lactonases"/>
</dbReference>
<dbReference type="Gene3D" id="3.60.15.10">
    <property type="entry name" value="Ribonuclease Z/Hydroxyacylglutathione hydrolase-like"/>
    <property type="match status" value="1"/>
</dbReference>
<dbReference type="PANTHER" id="PTHR42978:SF2">
    <property type="entry name" value="102 KBASES UNSTABLE REGION: FROM 1 TO 119443"/>
    <property type="match status" value="1"/>
</dbReference>
<dbReference type="SUPFAM" id="SSF56281">
    <property type="entry name" value="Metallo-hydrolase/oxidoreductase"/>
    <property type="match status" value="1"/>
</dbReference>
<dbReference type="EMBL" id="CP147246">
    <property type="protein sequence ID" value="WYJ92578.1"/>
    <property type="molecule type" value="Genomic_DNA"/>
</dbReference>
<dbReference type="AlphaFoldDB" id="A0A200JEH6"/>
<comment type="cofactor">
    <cofactor evidence="1">
        <name>Zn(2+)</name>
        <dbReference type="ChEBI" id="CHEBI:29105"/>
    </cofactor>
</comment>
<dbReference type="GO" id="GO:0046872">
    <property type="term" value="F:metal ion binding"/>
    <property type="evidence" value="ECO:0007669"/>
    <property type="project" value="UniProtKB-KW"/>
</dbReference>
<accession>A0A200JEH6</accession>
<dbReference type="InterPro" id="IPR036866">
    <property type="entry name" value="RibonucZ/Hydroxyglut_hydro"/>
</dbReference>
<evidence type="ECO:0000256" key="3">
    <source>
        <dbReference type="ARBA" id="ARBA00022723"/>
    </source>
</evidence>
<evidence type="ECO:0000256" key="2">
    <source>
        <dbReference type="ARBA" id="ARBA00007749"/>
    </source>
</evidence>
<dbReference type="SMART" id="SM00849">
    <property type="entry name" value="Lactamase_B"/>
    <property type="match status" value="1"/>
</dbReference>
<dbReference type="PANTHER" id="PTHR42978">
    <property type="entry name" value="QUORUM-QUENCHING LACTONASE YTNP-RELATED-RELATED"/>
    <property type="match status" value="1"/>
</dbReference>
<evidence type="ECO:0000313" key="9">
    <source>
        <dbReference type="Proteomes" id="UP000196151"/>
    </source>
</evidence>
<dbReference type="EMBL" id="NIBQ01000001">
    <property type="protein sequence ID" value="OUZ35271.1"/>
    <property type="molecule type" value="Genomic_DNA"/>
</dbReference>
<reference evidence="7" key="1">
    <citation type="submission" date="2017-05" db="EMBL/GenBank/DDBJ databases">
        <title>The Genome Sequence of Enterococcus sp. 9D6_DIV0238.</title>
        <authorList>
            <consortium name="The Broad Institute Genomics Platform"/>
            <consortium name="The Broad Institute Genomic Center for Infectious Diseases"/>
            <person name="Earl A."/>
            <person name="Manson A."/>
            <person name="Schwartman J."/>
            <person name="Gilmore M."/>
            <person name="Abouelleil A."/>
            <person name="Cao P."/>
            <person name="Chapman S."/>
            <person name="Cusick C."/>
            <person name="Shea T."/>
            <person name="Young S."/>
            <person name="Neafsey D."/>
            <person name="Nusbaum C."/>
            <person name="Birren B."/>
        </authorList>
    </citation>
    <scope>NUCLEOTIDE SEQUENCE [LARGE SCALE GENOMIC DNA]</scope>
    <source>
        <strain evidence="7">9D6_DIV0238</strain>
    </source>
</reference>
<keyword evidence="9" id="KW-1185">Reference proteome</keyword>
<reference evidence="8" key="3">
    <citation type="submission" date="2024-03" db="EMBL/GenBank/DDBJ databases">
        <title>The Genome Sequence of Enterococcus sp. DIV0238c.</title>
        <authorList>
            <consortium name="The Broad Institute Genomics Platform"/>
            <consortium name="The Broad Institute Microbial Omics Core"/>
            <consortium name="The Broad Institute Genomic Center for Infectious Diseases"/>
            <person name="Earl A."/>
            <person name="Manson A."/>
            <person name="Gilmore M."/>
            <person name="Schwartman J."/>
            <person name="Shea T."/>
            <person name="Abouelleil A."/>
            <person name="Cao P."/>
            <person name="Chapman S."/>
            <person name="Cusick C."/>
            <person name="Young S."/>
            <person name="Neafsey D."/>
            <person name="Nusbaum C."/>
            <person name="Birren B."/>
        </authorList>
    </citation>
    <scope>NUCLEOTIDE SEQUENCE</scope>
    <source>
        <strain evidence="8">9D6_DIV0238</strain>
    </source>
</reference>
<dbReference type="OrthoDB" id="9802897at2"/>
<evidence type="ECO:0000256" key="1">
    <source>
        <dbReference type="ARBA" id="ARBA00001947"/>
    </source>
</evidence>
<evidence type="ECO:0000259" key="6">
    <source>
        <dbReference type="SMART" id="SM00849"/>
    </source>
</evidence>
<evidence type="ECO:0000313" key="8">
    <source>
        <dbReference type="EMBL" id="WYJ92578.1"/>
    </source>
</evidence>
<keyword evidence="5" id="KW-0862">Zinc</keyword>
<evidence type="ECO:0000256" key="5">
    <source>
        <dbReference type="ARBA" id="ARBA00022833"/>
    </source>
</evidence>
<reference evidence="8" key="2">
    <citation type="submission" date="2017-05" db="EMBL/GenBank/DDBJ databases">
        <authorList>
            <consortium name="The Broad Institute Genomics Platform"/>
            <consortium name="The Broad Institute Genomic Center for Infectious Diseases"/>
            <person name="Earl A."/>
            <person name="Manson A."/>
            <person name="Schwartman J."/>
            <person name="Gilmore M."/>
            <person name="Abouelleil A."/>
            <person name="Cao P."/>
            <person name="Chapman S."/>
            <person name="Cusick C."/>
            <person name="Shea T."/>
            <person name="Young S."/>
            <person name="Neafsey D."/>
            <person name="Nusbaum C."/>
            <person name="Birren B."/>
        </authorList>
    </citation>
    <scope>NUCLEOTIDE SEQUENCE</scope>
    <source>
        <strain evidence="8">9D6_DIV0238</strain>
    </source>
</reference>
<evidence type="ECO:0000256" key="4">
    <source>
        <dbReference type="ARBA" id="ARBA00022801"/>
    </source>
</evidence>
<dbReference type="RefSeq" id="WP_087639888.1">
    <property type="nucleotide sequence ID" value="NZ_CP147246.1"/>
</dbReference>
<protein>
    <recommendedName>
        <fullName evidence="6">Metallo-beta-lactamase domain-containing protein</fullName>
    </recommendedName>
</protein>
<gene>
    <name evidence="8" type="ORF">A5889_000057</name>
    <name evidence="7" type="ORF">A5889_000747</name>
</gene>
<dbReference type="InterPro" id="IPR001279">
    <property type="entry name" value="Metallo-B-lactamas"/>
</dbReference>
<sequence>MINHITVIKTGKAMQRPFWTKAGGTFRKKEYPIYCIELEHEKLGKILIDTGYGNQFLSRLASLPRIVYGKLFIEKKESVNEKCSIAVQTYEWVILSHFHPDHIGGLGELNYRKLIISSEIEGLIKQPRIQQLRQGFFTELMPKSIEQVDFIEHSKKINLPELQVEAYDLFGDRSVCAIPMEGHAVGQSIFYVQTVEGPVLLAIDVAWHVESITEHRFPKIVTKLIVHDYKEMKRNIRMLAKIHQENPDLPIVLSHCQNSLNWLKRWDQENGGCIVDYQEN</sequence>
<dbReference type="GO" id="GO:0016787">
    <property type="term" value="F:hydrolase activity"/>
    <property type="evidence" value="ECO:0007669"/>
    <property type="project" value="UniProtKB-KW"/>
</dbReference>
<proteinExistence type="inferred from homology"/>
<organism evidence="7">
    <name type="scientific">Candidatus Enterococcus dunnyi</name>
    <dbReference type="NCBI Taxonomy" id="1834192"/>
    <lineage>
        <taxon>Bacteria</taxon>
        <taxon>Bacillati</taxon>
        <taxon>Bacillota</taxon>
        <taxon>Bacilli</taxon>
        <taxon>Lactobacillales</taxon>
        <taxon>Enterococcaceae</taxon>
        <taxon>Enterococcus</taxon>
    </lineage>
</organism>